<proteinExistence type="predicted"/>
<name>A0A1H0B2M5_9BACT</name>
<dbReference type="Proteomes" id="UP000199602">
    <property type="component" value="Unassembled WGS sequence"/>
</dbReference>
<evidence type="ECO:0000313" key="1">
    <source>
        <dbReference type="EMBL" id="SDN39835.1"/>
    </source>
</evidence>
<dbReference type="RefSeq" id="WP_092062901.1">
    <property type="nucleotide sequence ID" value="NZ_FNIN01000002.1"/>
</dbReference>
<accession>A0A1H0B2M5</accession>
<reference evidence="1 2" key="1">
    <citation type="submission" date="2016-10" db="EMBL/GenBank/DDBJ databases">
        <authorList>
            <person name="de Groot N.N."/>
        </authorList>
    </citation>
    <scope>NUCLEOTIDE SEQUENCE [LARGE SCALE GENOMIC DNA]</scope>
    <source>
        <strain evidence="1 2">DSM 15269</strain>
    </source>
</reference>
<keyword evidence="2" id="KW-1185">Reference proteome</keyword>
<evidence type="ECO:0000313" key="2">
    <source>
        <dbReference type="Proteomes" id="UP000199602"/>
    </source>
</evidence>
<organism evidence="1 2">
    <name type="scientific">Desulfonauticus submarinus</name>
    <dbReference type="NCBI Taxonomy" id="206665"/>
    <lineage>
        <taxon>Bacteria</taxon>
        <taxon>Pseudomonadati</taxon>
        <taxon>Thermodesulfobacteriota</taxon>
        <taxon>Desulfovibrionia</taxon>
        <taxon>Desulfovibrionales</taxon>
        <taxon>Desulfonauticaceae</taxon>
        <taxon>Desulfonauticus</taxon>
    </lineage>
</organism>
<dbReference type="STRING" id="206665.SAMN04488516_1029"/>
<sequence>MPNYWVVGAAWGGVDHQDKKFVKEGYWMLGWKEDSQPAQYALAEQMKPGDRIAIKRMKGKGKTGIKIFHIGIIKGVILGVNRIICTVDWVATDLERDIEESRGCFKSIHGPFEKDEWVEKVFCL</sequence>
<dbReference type="EMBL" id="FNIN01000002">
    <property type="protein sequence ID" value="SDN39835.1"/>
    <property type="molecule type" value="Genomic_DNA"/>
</dbReference>
<protein>
    <submittedName>
        <fullName evidence="1">Uncharacterized protein</fullName>
    </submittedName>
</protein>
<dbReference type="AlphaFoldDB" id="A0A1H0B2M5"/>
<dbReference type="OrthoDB" id="9781481at2"/>
<gene>
    <name evidence="1" type="ORF">SAMN04488516_1029</name>
</gene>